<keyword evidence="3" id="KW-1185">Reference proteome</keyword>
<organism evidence="2 3">
    <name type="scientific">Adineta ricciae</name>
    <name type="common">Rotifer</name>
    <dbReference type="NCBI Taxonomy" id="249248"/>
    <lineage>
        <taxon>Eukaryota</taxon>
        <taxon>Metazoa</taxon>
        <taxon>Spiralia</taxon>
        <taxon>Gnathifera</taxon>
        <taxon>Rotifera</taxon>
        <taxon>Eurotatoria</taxon>
        <taxon>Bdelloidea</taxon>
        <taxon>Adinetida</taxon>
        <taxon>Adinetidae</taxon>
        <taxon>Adineta</taxon>
    </lineage>
</organism>
<reference evidence="2" key="1">
    <citation type="submission" date="2021-02" db="EMBL/GenBank/DDBJ databases">
        <authorList>
            <person name="Nowell W R."/>
        </authorList>
    </citation>
    <scope>NUCLEOTIDE SEQUENCE</scope>
</reference>
<comment type="caution">
    <text evidence="2">The sequence shown here is derived from an EMBL/GenBank/DDBJ whole genome shotgun (WGS) entry which is preliminary data.</text>
</comment>
<dbReference type="AlphaFoldDB" id="A0A816HTD5"/>
<evidence type="ECO:0000313" key="2">
    <source>
        <dbReference type="EMBL" id="CAF1689973.1"/>
    </source>
</evidence>
<dbReference type="InterPro" id="IPR058912">
    <property type="entry name" value="HTH_animal"/>
</dbReference>
<dbReference type="Pfam" id="PF26215">
    <property type="entry name" value="HTH_animal"/>
    <property type="match status" value="1"/>
</dbReference>
<feature type="non-terminal residue" evidence="2">
    <location>
        <position position="121"/>
    </location>
</feature>
<name>A0A816HTD5_ADIRI</name>
<accession>A0A816HTD5</accession>
<gene>
    <name evidence="2" type="ORF">XAT740_LOCUS63535</name>
</gene>
<protein>
    <recommendedName>
        <fullName evidence="1">Helix-turn-helix domain-containing protein</fullName>
    </recommendedName>
</protein>
<feature type="domain" description="Helix-turn-helix" evidence="1">
    <location>
        <begin position="1"/>
        <end position="40"/>
    </location>
</feature>
<dbReference type="EMBL" id="CAJNOR010019821">
    <property type="protein sequence ID" value="CAF1689973.1"/>
    <property type="molecule type" value="Genomic_DNA"/>
</dbReference>
<evidence type="ECO:0000313" key="3">
    <source>
        <dbReference type="Proteomes" id="UP000663828"/>
    </source>
</evidence>
<proteinExistence type="predicted"/>
<dbReference type="Proteomes" id="UP000663828">
    <property type="component" value="Unassembled WGS sequence"/>
</dbReference>
<sequence length="121" mass="14041">MVYRAIRKSSDYTLLHKELIFIRQIVISNGYPLPFVLHIIRTTLNRYFESNSNYKIKPSKFQQTSTDSKKTKQTILVDAPFVGRPSVAFGKKLINVAKQIEPSFHIQSILRRLPAFKVVFL</sequence>
<evidence type="ECO:0000259" key="1">
    <source>
        <dbReference type="Pfam" id="PF26215"/>
    </source>
</evidence>